<feature type="region of interest" description="Disordered" evidence="5">
    <location>
        <begin position="1"/>
        <end position="133"/>
    </location>
</feature>
<dbReference type="PROSITE" id="PS51360">
    <property type="entry name" value="PLUS3"/>
    <property type="match status" value="1"/>
</dbReference>
<dbReference type="EMBL" id="DF933843">
    <property type="protein sequence ID" value="GAM43174.1"/>
    <property type="molecule type" value="Genomic_DNA"/>
</dbReference>
<dbReference type="InterPro" id="IPR004343">
    <property type="entry name" value="Plus-3_dom"/>
</dbReference>
<gene>
    <name evidence="7" type="ORF">TCE0_047f17766</name>
</gene>
<dbReference type="SMART" id="SM00719">
    <property type="entry name" value="Plus3"/>
    <property type="match status" value="1"/>
</dbReference>
<keyword evidence="3" id="KW-0804">Transcription</keyword>
<keyword evidence="4" id="KW-0539">Nucleus</keyword>
<feature type="compositionally biased region" description="Basic and acidic residues" evidence="5">
    <location>
        <begin position="228"/>
        <end position="263"/>
    </location>
</feature>
<comment type="subcellular location">
    <subcellularLocation>
        <location evidence="1">Nucleus</location>
    </subcellularLocation>
</comment>
<organism evidence="7 8">
    <name type="scientific">Talaromyces pinophilus</name>
    <name type="common">Penicillium pinophilum</name>
    <dbReference type="NCBI Taxonomy" id="128442"/>
    <lineage>
        <taxon>Eukaryota</taxon>
        <taxon>Fungi</taxon>
        <taxon>Dikarya</taxon>
        <taxon>Ascomycota</taxon>
        <taxon>Pezizomycotina</taxon>
        <taxon>Eurotiomycetes</taxon>
        <taxon>Eurotiomycetidae</taxon>
        <taxon>Eurotiales</taxon>
        <taxon>Trichocomaceae</taxon>
        <taxon>Talaromyces</taxon>
        <taxon>Talaromyces sect. Talaromyces</taxon>
    </lineage>
</organism>
<feature type="compositionally biased region" description="Acidic residues" evidence="5">
    <location>
        <begin position="43"/>
        <end position="52"/>
    </location>
</feature>
<feature type="compositionally biased region" description="Acidic residues" evidence="5">
    <location>
        <begin position="268"/>
        <end position="278"/>
    </location>
</feature>
<evidence type="ECO:0000256" key="2">
    <source>
        <dbReference type="ARBA" id="ARBA00023015"/>
    </source>
</evidence>
<feature type="region of interest" description="Disordered" evidence="5">
    <location>
        <begin position="569"/>
        <end position="622"/>
    </location>
</feature>
<proteinExistence type="predicted"/>
<feature type="region of interest" description="Disordered" evidence="5">
    <location>
        <begin position="177"/>
        <end position="301"/>
    </location>
</feature>
<evidence type="ECO:0000256" key="4">
    <source>
        <dbReference type="ARBA" id="ARBA00023242"/>
    </source>
</evidence>
<dbReference type="InterPro" id="IPR036128">
    <property type="entry name" value="Plus3-like_sf"/>
</dbReference>
<dbReference type="GO" id="GO:1990269">
    <property type="term" value="F:RNA polymerase II C-terminal domain phosphoserine binding"/>
    <property type="evidence" value="ECO:0007669"/>
    <property type="project" value="TreeGrafter"/>
</dbReference>
<reference evidence="8" key="1">
    <citation type="journal article" date="2015" name="Genome Announc.">
        <title>Draft genome sequence of Talaromyces cellulolyticus strain Y-94, a source of lignocellulosic biomass-degrading enzymes.</title>
        <authorList>
            <person name="Fujii T."/>
            <person name="Koike H."/>
            <person name="Sawayama S."/>
            <person name="Yano S."/>
            <person name="Inoue H."/>
        </authorList>
    </citation>
    <scope>NUCLEOTIDE SEQUENCE [LARGE SCALE GENOMIC DNA]</scope>
    <source>
        <strain evidence="8">Y-94</strain>
    </source>
</reference>
<keyword evidence="8" id="KW-1185">Reference proteome</keyword>
<dbReference type="PANTHER" id="PTHR13115:SF8">
    <property type="entry name" value="RNA POLYMERASE-ASSOCIATED PROTEIN RTF1 HOMOLOG"/>
    <property type="match status" value="1"/>
</dbReference>
<accession>A0A0B8MYJ9</accession>
<dbReference type="SUPFAM" id="SSF159042">
    <property type="entry name" value="Plus3-like"/>
    <property type="match status" value="1"/>
</dbReference>
<dbReference type="AlphaFoldDB" id="A0A0B8MYJ9"/>
<evidence type="ECO:0000256" key="3">
    <source>
        <dbReference type="ARBA" id="ARBA00023163"/>
    </source>
</evidence>
<dbReference type="Gene3D" id="3.90.70.200">
    <property type="entry name" value="Plus-3 domain"/>
    <property type="match status" value="1"/>
</dbReference>
<dbReference type="PANTHER" id="PTHR13115">
    <property type="entry name" value="RNA POLYMERASE-ASSOCIATED PROTEIN RTF1 HOMOLOG"/>
    <property type="match status" value="1"/>
</dbReference>
<feature type="compositionally biased region" description="Pro residues" evidence="5">
    <location>
        <begin position="24"/>
        <end position="34"/>
    </location>
</feature>
<protein>
    <recommendedName>
        <fullName evidence="6">Plus3 domain-containing protein</fullName>
    </recommendedName>
</protein>
<dbReference type="Pfam" id="PF03126">
    <property type="entry name" value="Plus-3"/>
    <property type="match status" value="1"/>
</dbReference>
<feature type="compositionally biased region" description="Low complexity" evidence="5">
    <location>
        <begin position="98"/>
        <end position="114"/>
    </location>
</feature>
<feature type="domain" description="Plus3" evidence="6">
    <location>
        <begin position="298"/>
        <end position="435"/>
    </location>
</feature>
<dbReference type="GO" id="GO:0003677">
    <property type="term" value="F:DNA binding"/>
    <property type="evidence" value="ECO:0007669"/>
    <property type="project" value="InterPro"/>
</dbReference>
<evidence type="ECO:0000313" key="8">
    <source>
        <dbReference type="Proteomes" id="UP000053095"/>
    </source>
</evidence>
<name>A0A0B8MYJ9_TALPI</name>
<feature type="compositionally biased region" description="Basic and acidic residues" evidence="5">
    <location>
        <begin position="531"/>
        <end position="541"/>
    </location>
</feature>
<feature type="compositionally biased region" description="Polar residues" evidence="5">
    <location>
        <begin position="599"/>
        <end position="612"/>
    </location>
</feature>
<evidence type="ECO:0000313" key="7">
    <source>
        <dbReference type="EMBL" id="GAM43174.1"/>
    </source>
</evidence>
<dbReference type="GO" id="GO:0016593">
    <property type="term" value="C:Cdc73/Paf1 complex"/>
    <property type="evidence" value="ECO:0007669"/>
    <property type="project" value="TreeGrafter"/>
</dbReference>
<dbReference type="Proteomes" id="UP000053095">
    <property type="component" value="Unassembled WGS sequence"/>
</dbReference>
<evidence type="ECO:0000259" key="6">
    <source>
        <dbReference type="PROSITE" id="PS51360"/>
    </source>
</evidence>
<dbReference type="FunFam" id="3.90.70.200:FF:000005">
    <property type="entry name" value="Related to Pol II transcription elongation factor"/>
    <property type="match status" value="1"/>
</dbReference>
<feature type="compositionally biased region" description="Basic and acidic residues" evidence="5">
    <location>
        <begin position="53"/>
        <end position="68"/>
    </location>
</feature>
<evidence type="ECO:0000256" key="1">
    <source>
        <dbReference type="ARBA" id="ARBA00004123"/>
    </source>
</evidence>
<feature type="compositionally biased region" description="Basic and acidic residues" evidence="5">
    <location>
        <begin position="177"/>
        <end position="191"/>
    </location>
</feature>
<evidence type="ECO:0000256" key="5">
    <source>
        <dbReference type="SAM" id="MobiDB-lite"/>
    </source>
</evidence>
<keyword evidence="2" id="KW-0805">Transcription regulation</keyword>
<feature type="region of interest" description="Disordered" evidence="5">
    <location>
        <begin position="520"/>
        <end position="555"/>
    </location>
</feature>
<sequence>MTSLDDELLALAGDSSDEENASPPAKPNPSPPQSPLAERESGEEGDDDVEEKDEYKESPPKKPKEMARKGVAKSVKASKPARRVKKQKRDDSDEEGELSTAESLASERSASMSESEPDEANLKIDGDGPIFPYEKLYYSANDKKEIMSLPEIEREQILSERSQQVDRHNQDIVLRRLLASREREQARSESRSKRKASTTDIEEGQRKSSRQKTTLGGRRVGETSDAIEAYKRQREQKGKRDEQRRRDADARQARGRSSSHEEGAYSDVDAEGESEVEYEEKPRRTPPKQPDIPKDDPPATLKDVQRVRVGRSNFASVCFHPTFATSLTNCFTRVNIGPNRDTGQNEYRVCIIKNFTKGRPYAIEGANGRTYVTDQYAVLAHGKAEREFPFIQCSDSPFTEAEFNRWRQTMVVEDCKVPTKSMLTAKVVDINNLINYKFTPEELEEKLRKQGADNANEKLLKRFELERKLNEAIAQGNDDEVANIQAQLAKETTSKLAFNGSLHKARPERQQTPEQRLAELNRRNQKLNSENVRRAQLEERRMNRKNAAAVARGEATADPFARVKTRAKTYHDVNSGVSSAPNKETPADAGNGTPAPKSESPSASQISNTPTKVQAKPKGIAVIRHRNMDDDNIAALDLDLEDGDLDLGF</sequence>